<dbReference type="Pfam" id="PF13247">
    <property type="entry name" value="Fer4_11"/>
    <property type="match status" value="1"/>
</dbReference>
<dbReference type="Gene3D" id="3.30.70.20">
    <property type="match status" value="2"/>
</dbReference>
<dbReference type="PANTHER" id="PTHR43177:SF5">
    <property type="entry name" value="ANAEROBIC DIMETHYL SULFOXIDE REDUCTASE CHAIN B-RELATED"/>
    <property type="match status" value="1"/>
</dbReference>
<comment type="caution">
    <text evidence="9">The sequence shown here is derived from an EMBL/GenBank/DDBJ whole genome shotgun (WGS) entry which is preliminary data.</text>
</comment>
<protein>
    <recommendedName>
        <fullName evidence="8">4Fe-4S ferredoxin-type domain-containing protein</fullName>
    </recommendedName>
</protein>
<dbReference type="InterPro" id="IPR050954">
    <property type="entry name" value="ET_IronSulfur_Cluster-Binding"/>
</dbReference>
<dbReference type="PANTHER" id="PTHR43177">
    <property type="entry name" value="PROTEIN NRFC"/>
    <property type="match status" value="1"/>
</dbReference>
<evidence type="ECO:0000256" key="4">
    <source>
        <dbReference type="ARBA" id="ARBA00022737"/>
    </source>
</evidence>
<dbReference type="GO" id="GO:0046872">
    <property type="term" value="F:metal ion binding"/>
    <property type="evidence" value="ECO:0007669"/>
    <property type="project" value="UniProtKB-KW"/>
</dbReference>
<reference evidence="9 10" key="1">
    <citation type="submission" date="2017-07" db="EMBL/GenBank/DDBJ databases">
        <title>Recovery of genomes from metagenomes via a dereplication, aggregation, and scoring strategy.</title>
        <authorList>
            <person name="Sieber C.M."/>
            <person name="Probst A.J."/>
            <person name="Sharrar A."/>
            <person name="Thomas B.C."/>
            <person name="Hess M."/>
            <person name="Tringe S.G."/>
            <person name="Banfield J.F."/>
        </authorList>
    </citation>
    <scope>NUCLEOTIDE SEQUENCE [LARGE SCALE GENOMIC DNA]</scope>
    <source>
        <strain evidence="9">JGI_Cruoil_03_51_56</strain>
    </source>
</reference>
<evidence type="ECO:0000313" key="10">
    <source>
        <dbReference type="Proteomes" id="UP000215559"/>
    </source>
</evidence>
<dbReference type="InterPro" id="IPR017900">
    <property type="entry name" value="4Fe4S_Fe_S_CS"/>
</dbReference>
<evidence type="ECO:0000256" key="2">
    <source>
        <dbReference type="ARBA" id="ARBA00022485"/>
    </source>
</evidence>
<dbReference type="SUPFAM" id="SSF54862">
    <property type="entry name" value="4Fe-4S ferredoxins"/>
    <property type="match status" value="1"/>
</dbReference>
<gene>
    <name evidence="9" type="ORF">CH330_00785</name>
</gene>
<name>A0A235BY55_UNCW3</name>
<evidence type="ECO:0000256" key="6">
    <source>
        <dbReference type="ARBA" id="ARBA00023004"/>
    </source>
</evidence>
<dbReference type="GO" id="GO:0051539">
    <property type="term" value="F:4 iron, 4 sulfur cluster binding"/>
    <property type="evidence" value="ECO:0007669"/>
    <property type="project" value="UniProtKB-KW"/>
</dbReference>
<accession>A0A235BY55</accession>
<keyword evidence="1" id="KW-0813">Transport</keyword>
<organism evidence="9 10">
    <name type="scientific">candidate division WOR-3 bacterium JGI_Cruoil_03_51_56</name>
    <dbReference type="NCBI Taxonomy" id="1973747"/>
    <lineage>
        <taxon>Bacteria</taxon>
        <taxon>Bacteria division WOR-3</taxon>
    </lineage>
</organism>
<evidence type="ECO:0000256" key="7">
    <source>
        <dbReference type="ARBA" id="ARBA00023014"/>
    </source>
</evidence>
<dbReference type="Proteomes" id="UP000215559">
    <property type="component" value="Unassembled WGS sequence"/>
</dbReference>
<sequence length="155" mass="17161">MAKRIILRLDYCIGCRACEAACRSRFKGEARIRYGEITETVMVPLACRHCDEPLCVAACPFDVIQRDEKTGLVYQSSFLCVGCRSCVLACPFGVMDENLMRGISQKCNLCNDRAEGPRCVATCPTGALQFVEEAELTEKKVGVGFVVRSPGRRRP</sequence>
<dbReference type="InterPro" id="IPR017896">
    <property type="entry name" value="4Fe4S_Fe-S-bd"/>
</dbReference>
<keyword evidence="7" id="KW-0411">Iron-sulfur</keyword>
<evidence type="ECO:0000259" key="8">
    <source>
        <dbReference type="PROSITE" id="PS51379"/>
    </source>
</evidence>
<evidence type="ECO:0000256" key="5">
    <source>
        <dbReference type="ARBA" id="ARBA00022982"/>
    </source>
</evidence>
<dbReference type="EMBL" id="NOZP01000018">
    <property type="protein sequence ID" value="OYD17154.1"/>
    <property type="molecule type" value="Genomic_DNA"/>
</dbReference>
<keyword evidence="2" id="KW-0004">4Fe-4S</keyword>
<feature type="domain" description="4Fe-4S ferredoxin-type" evidence="8">
    <location>
        <begin position="3"/>
        <end position="24"/>
    </location>
</feature>
<keyword evidence="5" id="KW-0249">Electron transport</keyword>
<feature type="domain" description="4Fe-4S ferredoxin-type" evidence="8">
    <location>
        <begin position="70"/>
        <end position="100"/>
    </location>
</feature>
<dbReference type="AlphaFoldDB" id="A0A235BY55"/>
<dbReference type="PROSITE" id="PS51379">
    <property type="entry name" value="4FE4S_FER_2"/>
    <property type="match status" value="3"/>
</dbReference>
<evidence type="ECO:0000256" key="1">
    <source>
        <dbReference type="ARBA" id="ARBA00022448"/>
    </source>
</evidence>
<keyword evidence="3" id="KW-0479">Metal-binding</keyword>
<keyword evidence="6" id="KW-0408">Iron</keyword>
<feature type="domain" description="4Fe-4S ferredoxin-type" evidence="8">
    <location>
        <begin position="38"/>
        <end position="69"/>
    </location>
</feature>
<proteinExistence type="predicted"/>
<dbReference type="PROSITE" id="PS00198">
    <property type="entry name" value="4FE4S_FER_1"/>
    <property type="match status" value="1"/>
</dbReference>
<dbReference type="Pfam" id="PF12800">
    <property type="entry name" value="Fer4_4"/>
    <property type="match status" value="1"/>
</dbReference>
<keyword evidence="4" id="KW-0677">Repeat</keyword>
<evidence type="ECO:0000313" key="9">
    <source>
        <dbReference type="EMBL" id="OYD17154.1"/>
    </source>
</evidence>
<evidence type="ECO:0000256" key="3">
    <source>
        <dbReference type="ARBA" id="ARBA00022723"/>
    </source>
</evidence>